<sequence length="75" mass="7948">MEIFDARYRDGFSRASARREAVFFGVVEEGGAIASPRAFGHEGGMNTLQSMPGPLGIAVRYLGVVVLLAAYGGQV</sequence>
<evidence type="ECO:0000313" key="1">
    <source>
        <dbReference type="EMBL" id="QAZ67547.1"/>
    </source>
</evidence>
<dbReference type="EMBL" id="CP026538">
    <property type="protein sequence ID" value="QAZ67547.1"/>
    <property type="molecule type" value="Genomic_DNA"/>
</dbReference>
<gene>
    <name evidence="1" type="ORF">C3Y92_10040</name>
</gene>
<dbReference type="KEGG" id="dcb:C3Y92_10040"/>
<reference evidence="1 2" key="1">
    <citation type="submission" date="2018-02" db="EMBL/GenBank/DDBJ databases">
        <title>Genome sequence of Desulfovibrio carbinolicus DSM 3852.</title>
        <authorList>
            <person name="Wilbanks E."/>
            <person name="Skennerton C.T."/>
            <person name="Orphan V.J."/>
        </authorList>
    </citation>
    <scope>NUCLEOTIDE SEQUENCE [LARGE SCALE GENOMIC DNA]</scope>
    <source>
        <strain evidence="1 2">DSM 3852</strain>
    </source>
</reference>
<accession>A0A4P6HK87</accession>
<protein>
    <submittedName>
        <fullName evidence="1">Uncharacterized protein</fullName>
    </submittedName>
</protein>
<dbReference type="AlphaFoldDB" id="A0A4P6HK87"/>
<proteinExistence type="predicted"/>
<keyword evidence="2" id="KW-1185">Reference proteome</keyword>
<name>A0A4P6HK87_9BACT</name>
<organism evidence="1 2">
    <name type="scientific">Solidesulfovibrio carbinolicus</name>
    <dbReference type="NCBI Taxonomy" id="296842"/>
    <lineage>
        <taxon>Bacteria</taxon>
        <taxon>Pseudomonadati</taxon>
        <taxon>Thermodesulfobacteriota</taxon>
        <taxon>Desulfovibrionia</taxon>
        <taxon>Desulfovibrionales</taxon>
        <taxon>Desulfovibrionaceae</taxon>
        <taxon>Solidesulfovibrio</taxon>
    </lineage>
</organism>
<dbReference type="Proteomes" id="UP000293296">
    <property type="component" value="Chromosome"/>
</dbReference>
<evidence type="ECO:0000313" key="2">
    <source>
        <dbReference type="Proteomes" id="UP000293296"/>
    </source>
</evidence>